<dbReference type="EMBL" id="UGJE01000002">
    <property type="protein sequence ID" value="STQ86800.1"/>
    <property type="molecule type" value="Genomic_DNA"/>
</dbReference>
<organism evidence="1 2">
    <name type="scientific">Helicobacter muridarum</name>
    <dbReference type="NCBI Taxonomy" id="216"/>
    <lineage>
        <taxon>Bacteria</taxon>
        <taxon>Pseudomonadati</taxon>
        <taxon>Campylobacterota</taxon>
        <taxon>Epsilonproteobacteria</taxon>
        <taxon>Campylobacterales</taxon>
        <taxon>Helicobacteraceae</taxon>
        <taxon>Helicobacter</taxon>
    </lineage>
</organism>
<gene>
    <name evidence="1" type="ORF">NCTC12714_01611</name>
</gene>
<dbReference type="AlphaFoldDB" id="A0A377PWA8"/>
<reference evidence="1 2" key="1">
    <citation type="submission" date="2018-06" db="EMBL/GenBank/DDBJ databases">
        <authorList>
            <consortium name="Pathogen Informatics"/>
            <person name="Doyle S."/>
        </authorList>
    </citation>
    <scope>NUCLEOTIDE SEQUENCE [LARGE SCALE GENOMIC DNA]</scope>
    <source>
        <strain evidence="1 2">NCTC12714</strain>
    </source>
</reference>
<dbReference type="Proteomes" id="UP000255139">
    <property type="component" value="Unassembled WGS sequence"/>
</dbReference>
<keyword evidence="2" id="KW-1185">Reference proteome</keyword>
<accession>A0A377PWA8</accession>
<proteinExistence type="predicted"/>
<name>A0A377PWA8_9HELI</name>
<sequence length="36" mass="4089">MKEAILEPLLRKMRLKRILPTIKGFTHPNVLDVGCG</sequence>
<evidence type="ECO:0000313" key="1">
    <source>
        <dbReference type="EMBL" id="STQ86800.1"/>
    </source>
</evidence>
<evidence type="ECO:0000313" key="2">
    <source>
        <dbReference type="Proteomes" id="UP000255139"/>
    </source>
</evidence>
<protein>
    <submittedName>
        <fullName evidence="1">Uncharacterized protein</fullName>
    </submittedName>
</protein>